<sequence length="136" mass="14337">MRGGRPAARFDEIIHAPHRLRICALLSPVESMEFGTVRDELGVADSVLSKQFKVLADAGYATTSKAAGATGRARTWLALTRAGRNAFGGHLEALRDLAAAAEGEPLAPSGSVAGAGVEGLDRDRGDHHRQPDDPQQ</sequence>
<dbReference type="InterPro" id="IPR036388">
    <property type="entry name" value="WH-like_DNA-bd_sf"/>
</dbReference>
<gene>
    <name evidence="3" type="ORF">SAMN06265174_101777</name>
</gene>
<feature type="compositionally biased region" description="Basic and acidic residues" evidence="1">
    <location>
        <begin position="119"/>
        <end position="136"/>
    </location>
</feature>
<dbReference type="SUPFAM" id="SSF46785">
    <property type="entry name" value="Winged helix' DNA-binding domain"/>
    <property type="match status" value="1"/>
</dbReference>
<accession>A0ABY1MXS1</accession>
<dbReference type="PANTHER" id="PTHR37318:SF1">
    <property type="entry name" value="BSL7504 PROTEIN"/>
    <property type="match status" value="1"/>
</dbReference>
<dbReference type="EMBL" id="FXTG01000001">
    <property type="protein sequence ID" value="SMO47059.1"/>
    <property type="molecule type" value="Genomic_DNA"/>
</dbReference>
<name>A0ABY1MXS1_9ACTN</name>
<organism evidence="3 4">
    <name type="scientific">Dietzia kunjamensis subsp. schimae</name>
    <dbReference type="NCBI Taxonomy" id="498198"/>
    <lineage>
        <taxon>Bacteria</taxon>
        <taxon>Bacillati</taxon>
        <taxon>Actinomycetota</taxon>
        <taxon>Actinomycetes</taxon>
        <taxon>Mycobacteriales</taxon>
        <taxon>Dietziaceae</taxon>
        <taxon>Dietzia</taxon>
    </lineage>
</organism>
<evidence type="ECO:0000313" key="4">
    <source>
        <dbReference type="Proteomes" id="UP000315460"/>
    </source>
</evidence>
<feature type="domain" description="Winged helix DNA-binding" evidence="2">
    <location>
        <begin position="19"/>
        <end position="97"/>
    </location>
</feature>
<dbReference type="PANTHER" id="PTHR37318">
    <property type="entry name" value="BSL7504 PROTEIN"/>
    <property type="match status" value="1"/>
</dbReference>
<evidence type="ECO:0000313" key="3">
    <source>
        <dbReference type="EMBL" id="SMO47059.1"/>
    </source>
</evidence>
<dbReference type="GO" id="GO:0003677">
    <property type="term" value="F:DNA binding"/>
    <property type="evidence" value="ECO:0007669"/>
    <property type="project" value="UniProtKB-KW"/>
</dbReference>
<keyword evidence="4" id="KW-1185">Reference proteome</keyword>
<proteinExistence type="predicted"/>
<reference evidence="3 4" key="1">
    <citation type="submission" date="2017-05" db="EMBL/GenBank/DDBJ databases">
        <authorList>
            <person name="Varghese N."/>
            <person name="Submissions S."/>
        </authorList>
    </citation>
    <scope>NUCLEOTIDE SEQUENCE [LARGE SCALE GENOMIC DNA]</scope>
    <source>
        <strain evidence="3 4">DSM 45139</strain>
    </source>
</reference>
<feature type="region of interest" description="Disordered" evidence="1">
    <location>
        <begin position="105"/>
        <end position="136"/>
    </location>
</feature>
<dbReference type="Proteomes" id="UP000315460">
    <property type="component" value="Unassembled WGS sequence"/>
</dbReference>
<keyword evidence="3" id="KW-0238">DNA-binding</keyword>
<dbReference type="RefSeq" id="WP_154828424.1">
    <property type="nucleotide sequence ID" value="NZ_BAAAQH010000004.1"/>
</dbReference>
<comment type="caution">
    <text evidence="3">The sequence shown here is derived from an EMBL/GenBank/DDBJ whole genome shotgun (WGS) entry which is preliminary data.</text>
</comment>
<evidence type="ECO:0000256" key="1">
    <source>
        <dbReference type="SAM" id="MobiDB-lite"/>
    </source>
</evidence>
<evidence type="ECO:0000259" key="2">
    <source>
        <dbReference type="Pfam" id="PF13601"/>
    </source>
</evidence>
<dbReference type="Gene3D" id="1.10.10.10">
    <property type="entry name" value="Winged helix-like DNA-binding domain superfamily/Winged helix DNA-binding domain"/>
    <property type="match status" value="1"/>
</dbReference>
<protein>
    <submittedName>
        <fullName evidence="3">Winged helix DNA-binding domain-containing protein</fullName>
    </submittedName>
</protein>
<dbReference type="Pfam" id="PF13601">
    <property type="entry name" value="HTH_34"/>
    <property type="match status" value="1"/>
</dbReference>
<dbReference type="InterPro" id="IPR027395">
    <property type="entry name" value="WH_DNA-bd_dom"/>
</dbReference>
<dbReference type="InterPro" id="IPR036390">
    <property type="entry name" value="WH_DNA-bd_sf"/>
</dbReference>